<dbReference type="InterPro" id="IPR050585">
    <property type="entry name" value="Xaa-Pro_dipeptidyl-ppase/CocE"/>
</dbReference>
<evidence type="ECO:0000313" key="1">
    <source>
        <dbReference type="EMBL" id="SVC80179.1"/>
    </source>
</evidence>
<dbReference type="EMBL" id="UINC01111745">
    <property type="protein sequence ID" value="SVC80179.1"/>
    <property type="molecule type" value="Genomic_DNA"/>
</dbReference>
<dbReference type="SUPFAM" id="SSF69322">
    <property type="entry name" value="Tricorn protease domain 2"/>
    <property type="match status" value="1"/>
</dbReference>
<reference evidence="1" key="1">
    <citation type="submission" date="2018-05" db="EMBL/GenBank/DDBJ databases">
        <authorList>
            <person name="Lanie J.A."/>
            <person name="Ng W.-L."/>
            <person name="Kazmierczak K.M."/>
            <person name="Andrzejewski T.M."/>
            <person name="Davidsen T.M."/>
            <person name="Wayne K.J."/>
            <person name="Tettelin H."/>
            <person name="Glass J.I."/>
            <person name="Rusch D."/>
            <person name="Podicherti R."/>
            <person name="Tsui H.-C.T."/>
            <person name="Winkler M.E."/>
        </authorList>
    </citation>
    <scope>NUCLEOTIDE SEQUENCE</scope>
</reference>
<organism evidence="1">
    <name type="scientific">marine metagenome</name>
    <dbReference type="NCBI Taxonomy" id="408172"/>
    <lineage>
        <taxon>unclassified sequences</taxon>
        <taxon>metagenomes</taxon>
        <taxon>ecological metagenomes</taxon>
    </lineage>
</organism>
<dbReference type="PANTHER" id="PTHR43056:SF5">
    <property type="entry name" value="PEPTIDASE S9 PROLYL OLIGOPEPTIDASE CATALYTIC DOMAIN-CONTAINING PROTEIN"/>
    <property type="match status" value="1"/>
</dbReference>
<dbReference type="InterPro" id="IPR011042">
    <property type="entry name" value="6-blade_b-propeller_TolB-like"/>
</dbReference>
<sequence length="261" mass="29411">MSENKTYGSWISPITSDLIVSETVRLGQVILGNESTYWTEGRPQEGGRNVIVCCTADGQINDVTPEPFNVRSRIHEYGGGAFAVVDKTVYFSNYLDNQIYRQGMGTRPVAITSGSGRRYADFAIDEKRNRLICVVEDHSDLSQNEPVNSLMSLNLVDGMTQIIAAGNDFYASPCISRDGSHLAWLTWNHPNMPWDSTELWVATWNENGTIANLKQVAGGLNESIFQPKWSPDHKLYYVSDRNGWWNLYYLQNGQTKPLFKV</sequence>
<dbReference type="AlphaFoldDB" id="A0A382Q3Q4"/>
<feature type="non-terminal residue" evidence="1">
    <location>
        <position position="261"/>
    </location>
</feature>
<proteinExistence type="predicted"/>
<accession>A0A382Q3Q4</accession>
<name>A0A382Q3Q4_9ZZZZ</name>
<dbReference type="PANTHER" id="PTHR43056">
    <property type="entry name" value="PEPTIDASE S9 PROLYL OLIGOPEPTIDASE"/>
    <property type="match status" value="1"/>
</dbReference>
<dbReference type="Gene3D" id="2.120.10.30">
    <property type="entry name" value="TolB, C-terminal domain"/>
    <property type="match status" value="1"/>
</dbReference>
<protein>
    <recommendedName>
        <fullName evidence="2">Dipeptidylpeptidase IV N-terminal domain-containing protein</fullName>
    </recommendedName>
</protein>
<gene>
    <name evidence="1" type="ORF">METZ01_LOCUS333033</name>
</gene>
<evidence type="ECO:0008006" key="2">
    <source>
        <dbReference type="Google" id="ProtNLM"/>
    </source>
</evidence>